<dbReference type="EMBL" id="VEPZ02001271">
    <property type="protein sequence ID" value="KAE8683281.1"/>
    <property type="molecule type" value="Genomic_DNA"/>
</dbReference>
<dbReference type="SUPFAM" id="SSF52833">
    <property type="entry name" value="Thioredoxin-like"/>
    <property type="match status" value="1"/>
</dbReference>
<evidence type="ECO:0000256" key="1">
    <source>
        <dbReference type="ARBA" id="ARBA00022575"/>
    </source>
</evidence>
<dbReference type="GO" id="GO:0033355">
    <property type="term" value="P:ascorbate glutathione cycle"/>
    <property type="evidence" value="ECO:0007669"/>
    <property type="project" value="InterPro"/>
</dbReference>
<dbReference type="SFLD" id="SFLDS00019">
    <property type="entry name" value="Glutathione_Transferase_(cytos"/>
    <property type="match status" value="1"/>
</dbReference>
<dbReference type="CDD" id="cd00570">
    <property type="entry name" value="GST_N_family"/>
    <property type="match status" value="1"/>
</dbReference>
<dbReference type="Pfam" id="PF13409">
    <property type="entry name" value="GST_N_2"/>
    <property type="match status" value="1"/>
</dbReference>
<dbReference type="Gene3D" id="3.40.30.10">
    <property type="entry name" value="Glutaredoxin"/>
    <property type="match status" value="1"/>
</dbReference>
<dbReference type="InterPro" id="IPR044627">
    <property type="entry name" value="DHAR1/2/3/4"/>
</dbReference>
<comment type="catalytic activity">
    <reaction evidence="5">
        <text>RX + glutathione = an S-substituted glutathione + a halide anion + H(+)</text>
        <dbReference type="Rhea" id="RHEA:16437"/>
        <dbReference type="ChEBI" id="CHEBI:15378"/>
        <dbReference type="ChEBI" id="CHEBI:16042"/>
        <dbReference type="ChEBI" id="CHEBI:17792"/>
        <dbReference type="ChEBI" id="CHEBI:57925"/>
        <dbReference type="ChEBI" id="CHEBI:90779"/>
        <dbReference type="EC" id="2.5.1.18"/>
    </reaction>
</comment>
<accession>A0A6A2YUW4</accession>
<dbReference type="InterPro" id="IPR040079">
    <property type="entry name" value="Glutathione_S-Trfase"/>
</dbReference>
<evidence type="ECO:0000256" key="2">
    <source>
        <dbReference type="ARBA" id="ARBA00022679"/>
    </source>
</evidence>
<keyword evidence="10" id="KW-1185">Reference proteome</keyword>
<evidence type="ECO:0000259" key="8">
    <source>
        <dbReference type="PROSITE" id="PS50404"/>
    </source>
</evidence>
<sequence>MDLKEFTEQIKHLRKKWLWRSVKAASGALMFLETVCSLSLSSSCPFCQRVLLTLEEKKVPYKLHLVYLSDKPQWFLEISPEGKVPVVKFDDKWVADSDVIAGILEEKFPEPSLKTPPELPLCSGSKIFGAFVTFLKSKDADDGSEQALVNELKALDEHLKGRGPFIAGDKITAVDLALGPKLYHLQIALGHFKKWTVPESLTAVHKYMKGIITLGTLGCRSMLSSLHVADAAATTSTKGFQKSPSSRTRRSTVSHHWKSGDSPNLHPINWSESHTIDGYKSHRPPTNKRNEQRAENHHEQRRKIQTQAKYHTNTTTIQKKTREGRETYHIRRSPPNRRRTEIPKAIFSRESFLKTQAAKEHLIGWGEGPCMTIDEQMHALSHAATPASPAVILQCHALLAMPCLLVERCRPPRSSETRRCRLDGIDMSMALWWFHTGMSVSEDTRVLLIFPPMSSRSLIPSSTMSG</sequence>
<comment type="similarity">
    <text evidence="4">Belongs to the GST superfamily. DHAR family.</text>
</comment>
<dbReference type="InterPro" id="IPR036282">
    <property type="entry name" value="Glutathione-S-Trfase_C_sf"/>
</dbReference>
<dbReference type="Gene3D" id="1.20.1050.10">
    <property type="match status" value="1"/>
</dbReference>
<evidence type="ECO:0000313" key="9">
    <source>
        <dbReference type="EMBL" id="KAE8683281.1"/>
    </source>
</evidence>
<keyword evidence="2" id="KW-0808">Transferase</keyword>
<feature type="compositionally biased region" description="Polar residues" evidence="7">
    <location>
        <begin position="233"/>
        <end position="244"/>
    </location>
</feature>
<feature type="domain" description="GST N-terminal" evidence="8">
    <location>
        <begin position="34"/>
        <end position="112"/>
    </location>
</feature>
<reference evidence="9" key="1">
    <citation type="submission" date="2019-09" db="EMBL/GenBank/DDBJ databases">
        <title>Draft genome information of white flower Hibiscus syriacus.</title>
        <authorList>
            <person name="Kim Y.-M."/>
        </authorList>
    </citation>
    <scope>NUCLEOTIDE SEQUENCE [LARGE SCALE GENOMIC DNA]</scope>
    <source>
        <strain evidence="9">YM2019G1</strain>
    </source>
</reference>
<dbReference type="PROSITE" id="PS50404">
    <property type="entry name" value="GST_NTER"/>
    <property type="match status" value="1"/>
</dbReference>
<dbReference type="FunFam" id="1.20.1050.10:FF:000029">
    <property type="entry name" value="Glutathione S-transferase DHAR3, chloroplastic"/>
    <property type="match status" value="1"/>
</dbReference>
<keyword evidence="3" id="KW-0560">Oxidoreductase</keyword>
<keyword evidence="1" id="KW-0216">Detoxification</keyword>
<evidence type="ECO:0000256" key="3">
    <source>
        <dbReference type="ARBA" id="ARBA00023002"/>
    </source>
</evidence>
<organism evidence="9 10">
    <name type="scientific">Hibiscus syriacus</name>
    <name type="common">Rose of Sharon</name>
    <dbReference type="NCBI Taxonomy" id="106335"/>
    <lineage>
        <taxon>Eukaryota</taxon>
        <taxon>Viridiplantae</taxon>
        <taxon>Streptophyta</taxon>
        <taxon>Embryophyta</taxon>
        <taxon>Tracheophyta</taxon>
        <taxon>Spermatophyta</taxon>
        <taxon>Magnoliopsida</taxon>
        <taxon>eudicotyledons</taxon>
        <taxon>Gunneridae</taxon>
        <taxon>Pentapetalae</taxon>
        <taxon>rosids</taxon>
        <taxon>malvids</taxon>
        <taxon>Malvales</taxon>
        <taxon>Malvaceae</taxon>
        <taxon>Malvoideae</taxon>
        <taxon>Hibiscus</taxon>
    </lineage>
</organism>
<dbReference type="Pfam" id="PF13410">
    <property type="entry name" value="GST_C_2"/>
    <property type="match status" value="1"/>
</dbReference>
<evidence type="ECO:0000313" key="10">
    <source>
        <dbReference type="Proteomes" id="UP000436088"/>
    </source>
</evidence>
<dbReference type="PROSITE" id="PS00195">
    <property type="entry name" value="GLUTAREDOXIN_1"/>
    <property type="match status" value="1"/>
</dbReference>
<comment type="catalytic activity">
    <reaction evidence="6">
        <text>L-dehydroascorbate + 2 glutathione = glutathione disulfide + L-ascorbate</text>
        <dbReference type="Rhea" id="RHEA:24424"/>
        <dbReference type="ChEBI" id="CHEBI:38290"/>
        <dbReference type="ChEBI" id="CHEBI:57925"/>
        <dbReference type="ChEBI" id="CHEBI:58297"/>
        <dbReference type="ChEBI" id="CHEBI:58539"/>
        <dbReference type="EC" id="1.8.5.1"/>
    </reaction>
</comment>
<evidence type="ECO:0000256" key="7">
    <source>
        <dbReference type="SAM" id="MobiDB-lite"/>
    </source>
</evidence>
<gene>
    <name evidence="9" type="ORF">F3Y22_tig00111213pilonHSYRG00651</name>
</gene>
<dbReference type="PANTHER" id="PTHR44420:SF2">
    <property type="entry name" value="GLUTATHIONE S-TRANSFERASE DHAR2-RELATED"/>
    <property type="match status" value="1"/>
</dbReference>
<dbReference type="GO" id="GO:0004364">
    <property type="term" value="F:glutathione transferase activity"/>
    <property type="evidence" value="ECO:0007669"/>
    <property type="project" value="UniProtKB-EC"/>
</dbReference>
<feature type="region of interest" description="Disordered" evidence="7">
    <location>
        <begin position="233"/>
        <end position="303"/>
    </location>
</feature>
<dbReference type="SFLD" id="SFLDG00358">
    <property type="entry name" value="Main_(cytGST)"/>
    <property type="match status" value="1"/>
</dbReference>
<feature type="compositionally biased region" description="Basic and acidic residues" evidence="7">
    <location>
        <begin position="288"/>
        <end position="298"/>
    </location>
</feature>
<evidence type="ECO:0000256" key="6">
    <source>
        <dbReference type="ARBA" id="ARBA00049544"/>
    </source>
</evidence>
<name>A0A6A2YUW4_HIBSY</name>
<dbReference type="Proteomes" id="UP000436088">
    <property type="component" value="Unassembled WGS sequence"/>
</dbReference>
<proteinExistence type="inferred from homology"/>
<dbReference type="InterPro" id="IPR004045">
    <property type="entry name" value="Glutathione_S-Trfase_N"/>
</dbReference>
<dbReference type="AlphaFoldDB" id="A0A6A2YUW4"/>
<dbReference type="PANTHER" id="PTHR44420">
    <property type="entry name" value="GLUTATHIONE S-TRANSFERASE DHAR2-RELATED"/>
    <property type="match status" value="1"/>
</dbReference>
<evidence type="ECO:0000256" key="4">
    <source>
        <dbReference type="ARBA" id="ARBA00024194"/>
    </source>
</evidence>
<feature type="compositionally biased region" description="Basic residues" evidence="7">
    <location>
        <begin position="247"/>
        <end position="257"/>
    </location>
</feature>
<comment type="caution">
    <text evidence="9">The sequence shown here is derived from an EMBL/GenBank/DDBJ whole genome shotgun (WGS) entry which is preliminary data.</text>
</comment>
<dbReference type="GO" id="GO:0045174">
    <property type="term" value="F:glutathione dehydrogenase (ascorbate) activity"/>
    <property type="evidence" value="ECO:0007669"/>
    <property type="project" value="UniProtKB-EC"/>
</dbReference>
<protein>
    <submittedName>
        <fullName evidence="9">Glutathione S-transferase DHAR4</fullName>
    </submittedName>
</protein>
<dbReference type="InterPro" id="IPR011767">
    <property type="entry name" value="GLR_AS"/>
</dbReference>
<dbReference type="InterPro" id="IPR036249">
    <property type="entry name" value="Thioredoxin-like_sf"/>
</dbReference>
<evidence type="ECO:0000256" key="5">
    <source>
        <dbReference type="ARBA" id="ARBA00047960"/>
    </source>
</evidence>
<dbReference type="SUPFAM" id="SSF47616">
    <property type="entry name" value="GST C-terminal domain-like"/>
    <property type="match status" value="1"/>
</dbReference>